<dbReference type="PANTHER" id="PTHR10996">
    <property type="entry name" value="2-HYDROXYACID DEHYDROGENASE-RELATED"/>
    <property type="match status" value="1"/>
</dbReference>
<keyword evidence="2 4" id="KW-0560">Oxidoreductase</keyword>
<evidence type="ECO:0000313" key="7">
    <source>
        <dbReference type="EMBL" id="KAF9602821.1"/>
    </source>
</evidence>
<dbReference type="GO" id="GO:0005829">
    <property type="term" value="C:cytosol"/>
    <property type="evidence" value="ECO:0007669"/>
    <property type="project" value="TreeGrafter"/>
</dbReference>
<keyword evidence="3" id="KW-0520">NAD</keyword>
<comment type="caution">
    <text evidence="7">The sequence shown here is derived from an EMBL/GenBank/DDBJ whole genome shotgun (WGS) entry which is preliminary data.</text>
</comment>
<dbReference type="Pfam" id="PF00389">
    <property type="entry name" value="2-Hacid_dh"/>
    <property type="match status" value="2"/>
</dbReference>
<dbReference type="PANTHER" id="PTHR10996:SF268">
    <property type="entry name" value="GLYOXYLATE_HYDROXYPYRUVATE REDUCTASE HPR3"/>
    <property type="match status" value="1"/>
</dbReference>
<feature type="domain" description="D-isomer specific 2-hydroxyacid dehydrogenase catalytic" evidence="5">
    <location>
        <begin position="205"/>
        <end position="480"/>
    </location>
</feature>
<name>A0A835HND4_9MAGN</name>
<gene>
    <name evidence="7" type="ORF">IFM89_031681</name>
</gene>
<dbReference type="FunFam" id="3.40.50.720:FF:000213">
    <property type="entry name" value="Putative 2-hydroxyacid dehydrogenase"/>
    <property type="match status" value="1"/>
</dbReference>
<evidence type="ECO:0008006" key="9">
    <source>
        <dbReference type="Google" id="ProtNLM"/>
    </source>
</evidence>
<dbReference type="CDD" id="cd12156">
    <property type="entry name" value="HPPR"/>
    <property type="match status" value="1"/>
</dbReference>
<evidence type="ECO:0000259" key="5">
    <source>
        <dbReference type="Pfam" id="PF00389"/>
    </source>
</evidence>
<evidence type="ECO:0000256" key="4">
    <source>
        <dbReference type="RuleBase" id="RU003719"/>
    </source>
</evidence>
<evidence type="ECO:0000256" key="2">
    <source>
        <dbReference type="ARBA" id="ARBA00023002"/>
    </source>
</evidence>
<dbReference type="EMBL" id="JADFTS010000006">
    <property type="protein sequence ID" value="KAF9602821.1"/>
    <property type="molecule type" value="Genomic_DNA"/>
</dbReference>
<accession>A0A835HND4</accession>
<sequence length="483" mass="52924">MAEMQEQELPLVLFIGPPPSTLRTFFPKILQQFKILSPFDYPTTPFHEFLKSHAQEIKVILCLSGSVPINLEILSCVPSLECIVNMGAGVNHIDLSECKRRGVSICNAGTVFSEDVADCAVGLLLDVLRRVSASNQYVRSGLWPLKGEYHLGHKERHESNQESRTLILVFGTPPKQFIETFFPKLLQYQFLNPTDYPNIPLLEFLKTHAQSLSVLLIIGDPEPVTSDILDSLPCLKCIVCTSAGVNHVDLTECKRKGIVVTNAGTVYSEDVADCAVSLLLNVLRKVSASDRYVRSGLWPLKGEYSLGHKVGGKRVGIIGLGSIGSEVAKRIQAFGCSIAYSSRKKKESVSFPYYSSVCDLAANSDILILCCALTDETHHIINKDVLSALGKDGVIVNIGRGALVDEKELVRCLVEGEIGGAGLDVFENEPHVPKELFELDNVVMTPHSAVITPESFSALHELAVANLEAFFSNKPLLSQVDYE</sequence>
<dbReference type="OrthoDB" id="298012at2759"/>
<dbReference type="AlphaFoldDB" id="A0A835HND4"/>
<dbReference type="GO" id="GO:0051287">
    <property type="term" value="F:NAD binding"/>
    <property type="evidence" value="ECO:0007669"/>
    <property type="project" value="InterPro"/>
</dbReference>
<feature type="domain" description="D-isomer specific 2-hydroxyacid dehydrogenase catalytic" evidence="5">
    <location>
        <begin position="40"/>
        <end position="132"/>
    </location>
</feature>
<dbReference type="Gene3D" id="3.40.50.720">
    <property type="entry name" value="NAD(P)-binding Rossmann-like Domain"/>
    <property type="match status" value="3"/>
</dbReference>
<reference evidence="7 8" key="1">
    <citation type="submission" date="2020-10" db="EMBL/GenBank/DDBJ databases">
        <title>The Coptis chinensis genome and diversification of protoberbering-type alkaloids.</title>
        <authorList>
            <person name="Wang B."/>
            <person name="Shu S."/>
            <person name="Song C."/>
            <person name="Liu Y."/>
        </authorList>
    </citation>
    <scope>NUCLEOTIDE SEQUENCE [LARGE SCALE GENOMIC DNA]</scope>
    <source>
        <strain evidence="7">HL-2020</strain>
        <tissue evidence="7">Leaf</tissue>
    </source>
</reference>
<dbReference type="GO" id="GO:0016618">
    <property type="term" value="F:hydroxypyruvate reductase [NAD(P)H] activity"/>
    <property type="evidence" value="ECO:0007669"/>
    <property type="project" value="TreeGrafter"/>
</dbReference>
<dbReference type="InterPro" id="IPR006139">
    <property type="entry name" value="D-isomer_2_OHA_DH_cat_dom"/>
</dbReference>
<comment type="similarity">
    <text evidence="4">Belongs to the D-isomer specific 2-hydroxyacid dehydrogenase family.</text>
</comment>
<dbReference type="SUPFAM" id="SSF52283">
    <property type="entry name" value="Formate/glycerate dehydrogenase catalytic domain-like"/>
    <property type="match status" value="2"/>
</dbReference>
<feature type="domain" description="D-isomer specific 2-hydroxyacid dehydrogenase NAD-binding" evidence="6">
    <location>
        <begin position="277"/>
        <end position="449"/>
    </location>
</feature>
<dbReference type="InterPro" id="IPR036291">
    <property type="entry name" value="NAD(P)-bd_dom_sf"/>
</dbReference>
<organism evidence="7 8">
    <name type="scientific">Coptis chinensis</name>
    <dbReference type="NCBI Taxonomy" id="261450"/>
    <lineage>
        <taxon>Eukaryota</taxon>
        <taxon>Viridiplantae</taxon>
        <taxon>Streptophyta</taxon>
        <taxon>Embryophyta</taxon>
        <taxon>Tracheophyta</taxon>
        <taxon>Spermatophyta</taxon>
        <taxon>Magnoliopsida</taxon>
        <taxon>Ranunculales</taxon>
        <taxon>Ranunculaceae</taxon>
        <taxon>Coptidoideae</taxon>
        <taxon>Coptis</taxon>
    </lineage>
</organism>
<evidence type="ECO:0000256" key="3">
    <source>
        <dbReference type="ARBA" id="ARBA00023027"/>
    </source>
</evidence>
<dbReference type="SUPFAM" id="SSF51735">
    <property type="entry name" value="NAD(P)-binding Rossmann-fold domains"/>
    <property type="match status" value="1"/>
</dbReference>
<evidence type="ECO:0000313" key="8">
    <source>
        <dbReference type="Proteomes" id="UP000631114"/>
    </source>
</evidence>
<dbReference type="Proteomes" id="UP000631114">
    <property type="component" value="Unassembled WGS sequence"/>
</dbReference>
<evidence type="ECO:0000256" key="1">
    <source>
        <dbReference type="ARBA" id="ARBA00022857"/>
    </source>
</evidence>
<protein>
    <recommendedName>
        <fullName evidence="9">Glyoxylate/hydroxypyruvate reductase HPR3</fullName>
    </recommendedName>
</protein>
<evidence type="ECO:0000259" key="6">
    <source>
        <dbReference type="Pfam" id="PF02826"/>
    </source>
</evidence>
<dbReference type="Pfam" id="PF02826">
    <property type="entry name" value="2-Hacid_dh_C"/>
    <property type="match status" value="1"/>
</dbReference>
<proteinExistence type="inferred from homology"/>
<dbReference type="InterPro" id="IPR006140">
    <property type="entry name" value="D-isomer_DH_NAD-bd"/>
</dbReference>
<keyword evidence="1" id="KW-0521">NADP</keyword>
<dbReference type="InterPro" id="IPR050223">
    <property type="entry name" value="D-isomer_2-hydroxyacid_DH"/>
</dbReference>
<dbReference type="GO" id="GO:0030267">
    <property type="term" value="F:glyoxylate reductase (NADPH) activity"/>
    <property type="evidence" value="ECO:0007669"/>
    <property type="project" value="TreeGrafter"/>
</dbReference>
<keyword evidence="8" id="KW-1185">Reference proteome</keyword>